<dbReference type="SUPFAM" id="SSF55874">
    <property type="entry name" value="ATPase domain of HSP90 chaperone/DNA topoisomerase II/histidine kinase"/>
    <property type="match status" value="1"/>
</dbReference>
<keyword evidence="7 11" id="KW-0067">ATP-binding</keyword>
<dbReference type="GeneID" id="75106458"/>
<keyword evidence="4" id="KW-0808">Transferase</keyword>
<evidence type="ECO:0000259" key="9">
    <source>
        <dbReference type="PROSITE" id="PS50113"/>
    </source>
</evidence>
<evidence type="ECO:0000313" key="12">
    <source>
        <dbReference type="Proteomes" id="UP001369247"/>
    </source>
</evidence>
<dbReference type="SMART" id="SM00387">
    <property type="entry name" value="HATPase_c"/>
    <property type="match status" value="1"/>
</dbReference>
<dbReference type="InterPro" id="IPR000700">
    <property type="entry name" value="PAS-assoc_C"/>
</dbReference>
<feature type="domain" description="Histidine kinase" evidence="8">
    <location>
        <begin position="406"/>
        <end position="596"/>
    </location>
</feature>
<dbReference type="KEGG" id="mwo:MWSIV6_0842"/>
<dbReference type="SUPFAM" id="SSF55785">
    <property type="entry name" value="PYP-like sensor domain (PAS domain)"/>
    <property type="match status" value="1"/>
</dbReference>
<reference evidence="10 12" key="2">
    <citation type="submission" date="2023-12" db="EMBL/GenBank/DDBJ databases">
        <title>Phenotypic and Genomic Characterization of Methanothermobacter wolfeii Strain BSEL, a CO2-Capturing Archaeon with Minimal Nutrient Requirements.</title>
        <authorList>
            <person name="Ale Enriquez F."/>
            <person name="Ahring B.K."/>
        </authorList>
    </citation>
    <scope>NUCLEOTIDE SEQUENCE [LARGE SCALE GENOMIC DNA]</scope>
    <source>
        <strain evidence="10 12">BSEL-1</strain>
    </source>
</reference>
<protein>
    <recommendedName>
        <fullName evidence="2">histidine kinase</fullName>
        <ecNumber evidence="2">2.7.13.3</ecNumber>
    </recommendedName>
</protein>
<sequence length="596" mass="68355">MGKHFHLRASPIYNEKDEVIGAIEIIRDITDYIETEKKLERSRENYRAIFENRATPTAVLDRKWRVLKSNRAFRETLNIQDGFNLKGIIHPDDIHRLEGLSDSGRTHLRIRSNGELLHMIVHRGDLPGSDRTVLSFNDITGLKRSQRRLKRELRVRKLLSEIHPIAVSSEDADRFTEDVLKLICELTGATGGMISLGNTVIRDGQIGVEEEPPEGISQSGRLIHLSSEDTGAVITLRGEFRDHDLRALRHILHYYDLAVNQINYRNRIKEHRNNLKLINLILKSSEREKPEDFLEEVIDLITEYTDFDSAAVHMKDPDITVSRGSLKAPDTIPSTGVVKCHERRAEIPIIIEDEYRGVLILRGDEPTRKREFLEVLSNEISDGLQRILLKNRIIESLHEKDVLLREIHHRVKNNLQIVASLLSLQAGYTDNSDVKGVLQDSQLRVRAMALAHEKIYRSRNVSEINLAGYIRTLAEEMITLQSHHRMFIDLDLDLDEIKAEMDRCIPLGLITNEIISNSIKHALRGERGRIKIILRREDGHGILTISDDGRGLPQDFDIDRVRSLGMQLVSNLVRQLEGELEYGSREGAWFRIKFPI</sequence>
<dbReference type="GeneID" id="58978488"/>
<keyword evidence="3" id="KW-0597">Phosphoprotein</keyword>
<evidence type="ECO:0000256" key="1">
    <source>
        <dbReference type="ARBA" id="ARBA00000085"/>
    </source>
</evidence>
<dbReference type="Pfam" id="PF02518">
    <property type="entry name" value="HATPase_c"/>
    <property type="match status" value="1"/>
</dbReference>
<dbReference type="InterPro" id="IPR011495">
    <property type="entry name" value="Sig_transdc_His_kin_sub2_dim/P"/>
</dbReference>
<dbReference type="Proteomes" id="UP001369247">
    <property type="component" value="Unassembled WGS sequence"/>
</dbReference>
<accession>A0A9E7RVT9</accession>
<dbReference type="PROSITE" id="PS50109">
    <property type="entry name" value="HIS_KIN"/>
    <property type="match status" value="1"/>
</dbReference>
<dbReference type="EMBL" id="CP104550">
    <property type="protein sequence ID" value="UXH32520.1"/>
    <property type="molecule type" value="Genomic_DNA"/>
</dbReference>
<dbReference type="InterPro" id="IPR003594">
    <property type="entry name" value="HATPase_dom"/>
</dbReference>
<gene>
    <name evidence="11" type="ORF">N5910_04360</name>
    <name evidence="10" type="ORF">U2150_02945</name>
</gene>
<dbReference type="InterPro" id="IPR005467">
    <property type="entry name" value="His_kinase_dom"/>
</dbReference>
<dbReference type="InterPro" id="IPR036890">
    <property type="entry name" value="HATPase_C_sf"/>
</dbReference>
<evidence type="ECO:0000256" key="3">
    <source>
        <dbReference type="ARBA" id="ARBA00022553"/>
    </source>
</evidence>
<evidence type="ECO:0000313" key="10">
    <source>
        <dbReference type="EMBL" id="MEJ8542449.1"/>
    </source>
</evidence>
<dbReference type="AlphaFoldDB" id="A0A9E7RVT9"/>
<evidence type="ECO:0000256" key="7">
    <source>
        <dbReference type="ARBA" id="ARBA00022840"/>
    </source>
</evidence>
<evidence type="ECO:0000256" key="2">
    <source>
        <dbReference type="ARBA" id="ARBA00012438"/>
    </source>
</evidence>
<dbReference type="InterPro" id="IPR035965">
    <property type="entry name" value="PAS-like_dom_sf"/>
</dbReference>
<name>A0A9E7RVT9_METWO</name>
<dbReference type="PANTHER" id="PTHR41523">
    <property type="entry name" value="TWO-COMPONENT SYSTEM SENSOR PROTEIN"/>
    <property type="match status" value="1"/>
</dbReference>
<reference evidence="11" key="1">
    <citation type="submission" date="2022-09" db="EMBL/GenBank/DDBJ databases">
        <title>Characterization of three MwoI isoschizomers from sequenced genome and metagenomes.</title>
        <authorList>
            <person name="Fomenkov A."/>
            <person name="Xu S.Y."/>
            <person name="Roberts R.J."/>
        </authorList>
    </citation>
    <scope>NUCLEOTIDE SEQUENCE</scope>
    <source>
        <strain evidence="11">DSM 2970</strain>
    </source>
</reference>
<keyword evidence="6 10" id="KW-0418">Kinase</keyword>
<dbReference type="EC" id="2.7.13.3" evidence="2"/>
<dbReference type="RefSeq" id="WP_074358891.1">
    <property type="nucleotide sequence ID" value="NZ_CP104550.1"/>
</dbReference>
<dbReference type="EMBL" id="JAXUHJ010000008">
    <property type="protein sequence ID" value="MEJ8542449.1"/>
    <property type="molecule type" value="Genomic_DNA"/>
</dbReference>
<proteinExistence type="predicted"/>
<dbReference type="GO" id="GO:0005524">
    <property type="term" value="F:ATP binding"/>
    <property type="evidence" value="ECO:0007669"/>
    <property type="project" value="UniProtKB-KW"/>
</dbReference>
<dbReference type="Proteomes" id="UP001065373">
    <property type="component" value="Chromosome"/>
</dbReference>
<dbReference type="Gene3D" id="3.30.450.20">
    <property type="entry name" value="PAS domain"/>
    <property type="match status" value="2"/>
</dbReference>
<feature type="domain" description="PAC" evidence="9">
    <location>
        <begin position="1"/>
        <end position="41"/>
    </location>
</feature>
<dbReference type="GO" id="GO:0004673">
    <property type="term" value="F:protein histidine kinase activity"/>
    <property type="evidence" value="ECO:0007669"/>
    <property type="project" value="UniProtKB-EC"/>
</dbReference>
<keyword evidence="5" id="KW-0547">Nucleotide-binding</keyword>
<evidence type="ECO:0000259" key="8">
    <source>
        <dbReference type="PROSITE" id="PS50109"/>
    </source>
</evidence>
<dbReference type="Gene3D" id="3.30.565.10">
    <property type="entry name" value="Histidine kinase-like ATPase, C-terminal domain"/>
    <property type="match status" value="1"/>
</dbReference>
<comment type="catalytic activity">
    <reaction evidence="1">
        <text>ATP + protein L-histidine = ADP + protein N-phospho-L-histidine.</text>
        <dbReference type="EC" id="2.7.13.3"/>
    </reaction>
</comment>
<keyword evidence="12" id="KW-1185">Reference proteome</keyword>
<evidence type="ECO:0000313" key="11">
    <source>
        <dbReference type="EMBL" id="UXH32520.1"/>
    </source>
</evidence>
<dbReference type="PANTHER" id="PTHR41523:SF8">
    <property type="entry name" value="ETHYLENE RESPONSE SENSOR PROTEIN"/>
    <property type="match status" value="1"/>
</dbReference>
<dbReference type="PROSITE" id="PS50113">
    <property type="entry name" value="PAC"/>
    <property type="match status" value="1"/>
</dbReference>
<evidence type="ECO:0000256" key="5">
    <source>
        <dbReference type="ARBA" id="ARBA00022741"/>
    </source>
</evidence>
<organism evidence="11">
    <name type="scientific">Methanothermobacter wolfeii</name>
    <name type="common">Methanobacterium wolfei</name>
    <dbReference type="NCBI Taxonomy" id="145261"/>
    <lineage>
        <taxon>Archaea</taxon>
        <taxon>Methanobacteriati</taxon>
        <taxon>Methanobacteriota</taxon>
        <taxon>Methanomada group</taxon>
        <taxon>Methanobacteria</taxon>
        <taxon>Methanobacteriales</taxon>
        <taxon>Methanobacteriaceae</taxon>
        <taxon>Methanothermobacter</taxon>
    </lineage>
</organism>
<dbReference type="Pfam" id="PF07568">
    <property type="entry name" value="HisKA_2"/>
    <property type="match status" value="1"/>
</dbReference>
<evidence type="ECO:0000256" key="4">
    <source>
        <dbReference type="ARBA" id="ARBA00022679"/>
    </source>
</evidence>
<evidence type="ECO:0000256" key="6">
    <source>
        <dbReference type="ARBA" id="ARBA00022777"/>
    </source>
</evidence>